<evidence type="ECO:0000313" key="9">
    <source>
        <dbReference type="EMBL" id="AKQ02994.1"/>
    </source>
</evidence>
<dbReference type="GO" id="GO:0044209">
    <property type="term" value="P:AMP salvage"/>
    <property type="evidence" value="ECO:0007669"/>
    <property type="project" value="UniProtKB-UniRule"/>
</dbReference>
<organism evidence="9">
    <name type="scientific">uncultured delta proteobacterium Rifle_16ft_4_minimus_37851</name>
    <dbReference type="NCBI Taxonomy" id="1665181"/>
    <lineage>
        <taxon>Bacteria</taxon>
        <taxon>Deltaproteobacteria</taxon>
        <taxon>environmental samples</taxon>
    </lineage>
</organism>
<dbReference type="PANTHER" id="PTHR23359">
    <property type="entry name" value="NUCLEOTIDE KINASE"/>
    <property type="match status" value="1"/>
</dbReference>
<evidence type="ECO:0000256" key="3">
    <source>
        <dbReference type="ARBA" id="ARBA00022741"/>
    </source>
</evidence>
<dbReference type="NCBIfam" id="TIGR01351">
    <property type="entry name" value="adk"/>
    <property type="match status" value="1"/>
</dbReference>
<keyword evidence="3 5" id="KW-0547">Nucleotide-binding</keyword>
<accession>A0A0H4TQF9</accession>
<dbReference type="GO" id="GO:0005524">
    <property type="term" value="F:ATP binding"/>
    <property type="evidence" value="ECO:0007669"/>
    <property type="project" value="UniProtKB-UniRule"/>
</dbReference>
<dbReference type="NCBIfam" id="NF011100">
    <property type="entry name" value="PRK14527.1"/>
    <property type="match status" value="1"/>
</dbReference>
<feature type="binding site" evidence="5">
    <location>
        <position position="130"/>
    </location>
    <ligand>
        <name>Zn(2+)</name>
        <dbReference type="ChEBI" id="CHEBI:29105"/>
        <note>structural</note>
    </ligand>
</feature>
<dbReference type="CDD" id="cd01428">
    <property type="entry name" value="ADK"/>
    <property type="match status" value="1"/>
</dbReference>
<feature type="binding site" evidence="5">
    <location>
        <position position="150"/>
    </location>
    <ligand>
        <name>Zn(2+)</name>
        <dbReference type="ChEBI" id="CHEBI:29105"/>
        <note>structural</note>
    </ligand>
</feature>
<evidence type="ECO:0000259" key="8">
    <source>
        <dbReference type="Pfam" id="PF05191"/>
    </source>
</evidence>
<sequence>MNIILMGAPGAGKGTQSNVICEKLRIPQISTGDILRANVKDKTPLGQKAKDFMDKGALVPDELVVEMVAGRLGLKDCASGFVLDGFPRNVKQAEALDLTLEKLGKGIDFAIGIEVPKKELIRRLGGRRVCRKCAATYHIIFNQPVNMDTCDKCGSELYQRDDDKEDTIEARLKVYEDETMPVIEHYKKKGSFKTVNGVGSMDEITRAIVGAIEKGSADNP</sequence>
<keyword evidence="5" id="KW-0963">Cytoplasm</keyword>
<dbReference type="FunFam" id="3.40.50.300:FF:000106">
    <property type="entry name" value="Adenylate kinase mitochondrial"/>
    <property type="match status" value="1"/>
</dbReference>
<feature type="binding site" evidence="5">
    <location>
        <begin position="10"/>
        <end position="15"/>
    </location>
    <ligand>
        <name>ATP</name>
        <dbReference type="ChEBI" id="CHEBI:30616"/>
    </ligand>
</feature>
<dbReference type="Gene3D" id="3.40.50.300">
    <property type="entry name" value="P-loop containing nucleotide triphosphate hydrolases"/>
    <property type="match status" value="1"/>
</dbReference>
<comment type="subunit">
    <text evidence="5 7">Monomer.</text>
</comment>
<dbReference type="InterPro" id="IPR033690">
    <property type="entry name" value="Adenylat_kinase_CS"/>
</dbReference>
<feature type="binding site" evidence="5">
    <location>
        <position position="153"/>
    </location>
    <ligand>
        <name>Zn(2+)</name>
        <dbReference type="ChEBI" id="CHEBI:29105"/>
        <note>structural</note>
    </ligand>
</feature>
<dbReference type="HAMAP" id="MF_00235">
    <property type="entry name" value="Adenylate_kinase_Adk"/>
    <property type="match status" value="1"/>
</dbReference>
<dbReference type="Pfam" id="PF00406">
    <property type="entry name" value="ADK"/>
    <property type="match status" value="1"/>
</dbReference>
<keyword evidence="1 5" id="KW-0808">Transferase</keyword>
<keyword evidence="5" id="KW-0862">Zinc</keyword>
<dbReference type="EC" id="2.7.4.3" evidence="5 7"/>
<feature type="binding site" evidence="5">
    <location>
        <position position="36"/>
    </location>
    <ligand>
        <name>AMP</name>
        <dbReference type="ChEBI" id="CHEBI:456215"/>
    </ligand>
</feature>
<reference evidence="9" key="1">
    <citation type="journal article" date="2015" name="ISME J.">
        <title>Aquifer environment selects for microbial species cohorts in sediment and groundwater.</title>
        <authorList>
            <person name="Hug L.A."/>
            <person name="Thomas B.C."/>
            <person name="Brown C.T."/>
            <person name="Frischkorn K.R."/>
            <person name="Williams K.H."/>
            <person name="Tringe S.G."/>
            <person name="Banfield J.F."/>
        </authorList>
    </citation>
    <scope>NUCLEOTIDE SEQUENCE</scope>
</reference>
<dbReference type="InterPro" id="IPR007862">
    <property type="entry name" value="Adenylate_kinase_lid-dom"/>
</dbReference>
<feature type="binding site" evidence="5">
    <location>
        <position position="171"/>
    </location>
    <ligand>
        <name>AMP</name>
        <dbReference type="ChEBI" id="CHEBI:456215"/>
    </ligand>
</feature>
<dbReference type="GO" id="GO:0005737">
    <property type="term" value="C:cytoplasm"/>
    <property type="evidence" value="ECO:0007669"/>
    <property type="project" value="UniProtKB-SubCell"/>
</dbReference>
<evidence type="ECO:0000256" key="5">
    <source>
        <dbReference type="HAMAP-Rule" id="MF_00235"/>
    </source>
</evidence>
<comment type="subcellular location">
    <subcellularLocation>
        <location evidence="5 7">Cytoplasm</location>
    </subcellularLocation>
</comment>
<dbReference type="PRINTS" id="PR00094">
    <property type="entry name" value="ADENYLTKNASE"/>
</dbReference>
<comment type="domain">
    <text evidence="5">Consists of three domains, a large central CORE domain and two small peripheral domains, NMPbind and LID, which undergo movements during catalysis. The LID domain closes over the site of phosphoryl transfer upon ATP binding. Assembling and dissambling the active center during each catalytic cycle provides an effective means to prevent ATP hydrolysis. Some bacteria have evolved a zinc-coordinating structure that stabilizes the LID domain.</text>
</comment>
<feature type="binding site" evidence="5">
    <location>
        <begin position="136"/>
        <end position="137"/>
    </location>
    <ligand>
        <name>ATP</name>
        <dbReference type="ChEBI" id="CHEBI:30616"/>
    </ligand>
</feature>
<dbReference type="Pfam" id="PF05191">
    <property type="entry name" value="ADK_lid"/>
    <property type="match status" value="1"/>
</dbReference>
<evidence type="ECO:0000256" key="4">
    <source>
        <dbReference type="ARBA" id="ARBA00022777"/>
    </source>
</evidence>
<feature type="region of interest" description="LID" evidence="5">
    <location>
        <begin position="126"/>
        <end position="163"/>
    </location>
</feature>
<evidence type="ECO:0000256" key="2">
    <source>
        <dbReference type="ARBA" id="ARBA00022727"/>
    </source>
</evidence>
<dbReference type="GO" id="GO:0004017">
    <property type="term" value="F:AMP kinase activity"/>
    <property type="evidence" value="ECO:0007669"/>
    <property type="project" value="UniProtKB-UniRule"/>
</dbReference>
<dbReference type="PROSITE" id="PS00113">
    <property type="entry name" value="ADENYLATE_KINASE"/>
    <property type="match status" value="1"/>
</dbReference>
<feature type="binding site" evidence="5">
    <location>
        <position position="92"/>
    </location>
    <ligand>
        <name>AMP</name>
        <dbReference type="ChEBI" id="CHEBI:456215"/>
    </ligand>
</feature>
<dbReference type="NCBIfam" id="NF001381">
    <property type="entry name" value="PRK00279.1-3"/>
    <property type="match status" value="1"/>
</dbReference>
<dbReference type="InterPro" id="IPR000850">
    <property type="entry name" value="Adenylat/UMP-CMP_kin"/>
</dbReference>
<evidence type="ECO:0000256" key="6">
    <source>
        <dbReference type="RuleBase" id="RU003330"/>
    </source>
</evidence>
<dbReference type="UniPathway" id="UPA00588">
    <property type="reaction ID" value="UER00649"/>
</dbReference>
<keyword evidence="4 5" id="KW-0418">Kinase</keyword>
<dbReference type="GO" id="GO:0008270">
    <property type="term" value="F:zinc ion binding"/>
    <property type="evidence" value="ECO:0007669"/>
    <property type="project" value="UniProtKB-UniRule"/>
</dbReference>
<dbReference type="NCBIfam" id="NF001380">
    <property type="entry name" value="PRK00279.1-2"/>
    <property type="match status" value="1"/>
</dbReference>
<name>A0A0H4TQF9_9DELT</name>
<feature type="domain" description="Adenylate kinase active site lid" evidence="8">
    <location>
        <begin position="127"/>
        <end position="162"/>
    </location>
</feature>
<feature type="binding site" evidence="5">
    <location>
        <position position="160"/>
    </location>
    <ligand>
        <name>AMP</name>
        <dbReference type="ChEBI" id="CHEBI:456215"/>
    </ligand>
</feature>
<keyword evidence="5" id="KW-0479">Metal-binding</keyword>
<feature type="binding site" evidence="5">
    <location>
        <position position="133"/>
    </location>
    <ligand>
        <name>Zn(2+)</name>
        <dbReference type="ChEBI" id="CHEBI:29105"/>
        <note>structural</note>
    </ligand>
</feature>
<dbReference type="EMBL" id="KT007006">
    <property type="protein sequence ID" value="AKQ02994.1"/>
    <property type="molecule type" value="Genomic_DNA"/>
</dbReference>
<evidence type="ECO:0000256" key="7">
    <source>
        <dbReference type="RuleBase" id="RU003331"/>
    </source>
</evidence>
<dbReference type="AlphaFoldDB" id="A0A0H4TQF9"/>
<comment type="similarity">
    <text evidence="5 6">Belongs to the adenylate kinase family.</text>
</comment>
<feature type="binding site" evidence="5">
    <location>
        <begin position="57"/>
        <end position="59"/>
    </location>
    <ligand>
        <name>AMP</name>
        <dbReference type="ChEBI" id="CHEBI:456215"/>
    </ligand>
</feature>
<evidence type="ECO:0000256" key="1">
    <source>
        <dbReference type="ARBA" id="ARBA00022679"/>
    </source>
</evidence>
<feature type="binding site" evidence="5">
    <location>
        <begin position="85"/>
        <end position="88"/>
    </location>
    <ligand>
        <name>AMP</name>
        <dbReference type="ChEBI" id="CHEBI:456215"/>
    </ligand>
</feature>
<comment type="function">
    <text evidence="5">Catalyzes the reversible transfer of the terminal phosphate group between ATP and AMP. Plays an important role in cellular energy homeostasis and in adenine nucleotide metabolism.</text>
</comment>
<comment type="catalytic activity">
    <reaction evidence="5 7">
        <text>AMP + ATP = 2 ADP</text>
        <dbReference type="Rhea" id="RHEA:12973"/>
        <dbReference type="ChEBI" id="CHEBI:30616"/>
        <dbReference type="ChEBI" id="CHEBI:456215"/>
        <dbReference type="ChEBI" id="CHEBI:456216"/>
        <dbReference type="EC" id="2.7.4.3"/>
    </reaction>
</comment>
<gene>
    <name evidence="5" type="primary">adk</name>
</gene>
<protein>
    <recommendedName>
        <fullName evidence="5 7">Adenylate kinase</fullName>
        <shortName evidence="5">AK</shortName>
        <ecNumber evidence="5 7">2.7.4.3</ecNumber>
    </recommendedName>
    <alternativeName>
        <fullName evidence="5">ATP-AMP transphosphorylase</fullName>
    </alternativeName>
    <alternativeName>
        <fullName evidence="5">ATP:AMP phosphotransferase</fullName>
    </alternativeName>
    <alternativeName>
        <fullName evidence="5">Adenylate monophosphate kinase</fullName>
    </alternativeName>
</protein>
<dbReference type="InterPro" id="IPR006259">
    <property type="entry name" value="Adenyl_kin_sub"/>
</dbReference>
<feature type="binding site" evidence="5">
    <location>
        <position position="31"/>
    </location>
    <ligand>
        <name>AMP</name>
        <dbReference type="ChEBI" id="CHEBI:456215"/>
    </ligand>
</feature>
<feature type="binding site" evidence="5">
    <location>
        <position position="127"/>
    </location>
    <ligand>
        <name>ATP</name>
        <dbReference type="ChEBI" id="CHEBI:30616"/>
    </ligand>
</feature>
<dbReference type="InterPro" id="IPR027417">
    <property type="entry name" value="P-loop_NTPase"/>
</dbReference>
<keyword evidence="5 7" id="KW-0067">ATP-binding</keyword>
<feature type="region of interest" description="NMP" evidence="5">
    <location>
        <begin position="30"/>
        <end position="59"/>
    </location>
</feature>
<proteinExistence type="inferred from homology"/>
<keyword evidence="2 5" id="KW-0545">Nucleotide biosynthesis</keyword>
<dbReference type="SUPFAM" id="SSF52540">
    <property type="entry name" value="P-loop containing nucleoside triphosphate hydrolases"/>
    <property type="match status" value="1"/>
</dbReference>
<feature type="binding site" evidence="5">
    <location>
        <position position="199"/>
    </location>
    <ligand>
        <name>ATP</name>
        <dbReference type="ChEBI" id="CHEBI:30616"/>
    </ligand>
</feature>
<comment type="pathway">
    <text evidence="5">Purine metabolism; AMP biosynthesis via salvage pathway; AMP from ADP: step 1/1.</text>
</comment>